<sequence>MSSHHQHLPAGGISASSVSGWPSAHAGVESSHQQSNTSRVDVGSSDAGSNLAAWERPRVRAEGPGGPEVKQGARIAECVFEKHRRGRKPGRWNGAGAPASGHSHEAHYSGSASTSSSPVEFRRPRSEHHSEPSVMVPAPVSQHFPTHHPGMDTVSSFGRPASQWSSNAPRNSNEYGRSQVAQVIPDVHNSHRTAHGTRSDGHAPHASEPFSMGSAMHDSGAAGRSSVGTPASTSSYSPMIPNVRSASASATSQSSLRSAAWPGPISMPPPVRLHSANTLEHHTPGTASIPRSWNDFASPSRSLLSPGMSLAYGTPGSATGNVHPGSHLNTSAPYPAAQPMVGTPKRKADEDAHSYVGDSHRFSNEDAKRPRASDPAVQSEPSRSIPMETNSAASTSEEDDADEIDQLDEDALGEGADNEDVLQIPLRLLAHASEGMAATKAGEQKQSTGAATIGLHLDQASSDDRGAILPSRPQACKLVSSKRL</sequence>
<feature type="compositionally biased region" description="Polar residues" evidence="1">
    <location>
        <begin position="30"/>
        <end position="39"/>
    </location>
</feature>
<protein>
    <submittedName>
        <fullName evidence="2">Uncharacterized protein</fullName>
    </submittedName>
</protein>
<dbReference type="STRING" id="401625.A0A0P1BNY6"/>
<feature type="region of interest" description="Disordered" evidence="1">
    <location>
        <begin position="1"/>
        <end position="133"/>
    </location>
</feature>
<feature type="region of interest" description="Disordered" evidence="1">
    <location>
        <begin position="437"/>
        <end position="484"/>
    </location>
</feature>
<feature type="region of interest" description="Disordered" evidence="1">
    <location>
        <begin position="147"/>
        <end position="176"/>
    </location>
</feature>
<feature type="compositionally biased region" description="Polar residues" evidence="1">
    <location>
        <begin position="162"/>
        <end position="176"/>
    </location>
</feature>
<feature type="compositionally biased region" description="Acidic residues" evidence="1">
    <location>
        <begin position="396"/>
        <end position="419"/>
    </location>
</feature>
<organism evidence="2 3">
    <name type="scientific">Ceraceosorus bombacis</name>
    <dbReference type="NCBI Taxonomy" id="401625"/>
    <lineage>
        <taxon>Eukaryota</taxon>
        <taxon>Fungi</taxon>
        <taxon>Dikarya</taxon>
        <taxon>Basidiomycota</taxon>
        <taxon>Ustilaginomycotina</taxon>
        <taxon>Exobasidiomycetes</taxon>
        <taxon>Ceraceosorales</taxon>
        <taxon>Ceraceosoraceae</taxon>
        <taxon>Ceraceosorus</taxon>
    </lineage>
</organism>
<evidence type="ECO:0000256" key="1">
    <source>
        <dbReference type="SAM" id="MobiDB-lite"/>
    </source>
</evidence>
<evidence type="ECO:0000313" key="2">
    <source>
        <dbReference type="EMBL" id="CEH18103.1"/>
    </source>
</evidence>
<feature type="region of interest" description="Disordered" evidence="1">
    <location>
        <begin position="191"/>
        <end position="269"/>
    </location>
</feature>
<dbReference type="AlphaFoldDB" id="A0A0P1BNY6"/>
<feature type="compositionally biased region" description="Polar residues" evidence="1">
    <location>
        <begin position="226"/>
        <end position="237"/>
    </location>
</feature>
<feature type="compositionally biased region" description="Basic and acidic residues" evidence="1">
    <location>
        <begin position="120"/>
        <end position="131"/>
    </location>
</feature>
<evidence type="ECO:0000313" key="3">
    <source>
        <dbReference type="Proteomes" id="UP000054845"/>
    </source>
</evidence>
<keyword evidence="3" id="KW-1185">Reference proteome</keyword>
<dbReference type="EMBL" id="CCYA01000269">
    <property type="protein sequence ID" value="CEH18103.1"/>
    <property type="molecule type" value="Genomic_DNA"/>
</dbReference>
<dbReference type="Proteomes" id="UP000054845">
    <property type="component" value="Unassembled WGS sequence"/>
</dbReference>
<proteinExistence type="predicted"/>
<feature type="compositionally biased region" description="Low complexity" evidence="1">
    <location>
        <begin position="245"/>
        <end position="260"/>
    </location>
</feature>
<name>A0A0P1BNY6_9BASI</name>
<reference evidence="2 3" key="1">
    <citation type="submission" date="2014-09" db="EMBL/GenBank/DDBJ databases">
        <authorList>
            <person name="Magalhaes I.L.F."/>
            <person name="Oliveira U."/>
            <person name="Santos F.R."/>
            <person name="Vidigal T.H.D.A."/>
            <person name="Brescovit A.D."/>
            <person name="Santos A.J."/>
        </authorList>
    </citation>
    <scope>NUCLEOTIDE SEQUENCE [LARGE SCALE GENOMIC DNA]</scope>
</reference>
<feature type="region of interest" description="Disordered" evidence="1">
    <location>
        <begin position="315"/>
        <end position="419"/>
    </location>
</feature>
<accession>A0A0P1BNY6</accession>
<feature type="compositionally biased region" description="Basic and acidic residues" evidence="1">
    <location>
        <begin position="346"/>
        <end position="372"/>
    </location>
</feature>
<feature type="compositionally biased region" description="Polar residues" evidence="1">
    <location>
        <begin position="379"/>
        <end position="395"/>
    </location>
</feature>